<accession>A0A9W6M3F5</accession>
<dbReference type="RefSeq" id="WP_210006293.1">
    <property type="nucleotide sequence ID" value="NZ_BSEO01000010.1"/>
</dbReference>
<sequence length="275" mass="28898">MDDGADAELRALRARAYGPASDIDADPAALRRLAELEARRRSAHARSLEPAHADAPDALPVAVDPGPALPDRADASPAEHDADSARTDATETDAGGPTGRPSRRPSLRTTLMWAGSLVAVAALAAAVTNFATARTASTATAIPDDAPVTHLTTLLPIGGEQPEFLRDWGAEDSRSFEPFFGLRTYEVRVPWLEHEHTCLLVMNGEQADQASDAGWSSYGQGCSAGAFPAAMSFVVTSEYPAELREHFPEGSALQLVLSDVGVDVFLSDAPAQAAG</sequence>
<dbReference type="AlphaFoldDB" id="A0A9W6M3F5"/>
<organism evidence="3 4">
    <name type="scientific">Microbacterium imperiale</name>
    <dbReference type="NCBI Taxonomy" id="33884"/>
    <lineage>
        <taxon>Bacteria</taxon>
        <taxon>Bacillati</taxon>
        <taxon>Actinomycetota</taxon>
        <taxon>Actinomycetes</taxon>
        <taxon>Micrococcales</taxon>
        <taxon>Microbacteriaceae</taxon>
        <taxon>Microbacterium</taxon>
    </lineage>
</organism>
<protein>
    <submittedName>
        <fullName evidence="3">Uncharacterized protein</fullName>
    </submittedName>
</protein>
<feature type="transmembrane region" description="Helical" evidence="2">
    <location>
        <begin position="110"/>
        <end position="131"/>
    </location>
</feature>
<comment type="caution">
    <text evidence="3">The sequence shown here is derived from an EMBL/GenBank/DDBJ whole genome shotgun (WGS) entry which is preliminary data.</text>
</comment>
<gene>
    <name evidence="3" type="ORF">GCM10017586_17080</name>
</gene>
<dbReference type="Proteomes" id="UP001142317">
    <property type="component" value="Unassembled WGS sequence"/>
</dbReference>
<keyword evidence="2" id="KW-1133">Transmembrane helix</keyword>
<keyword evidence="2" id="KW-0472">Membrane</keyword>
<name>A0A9W6M3F5_9MICO</name>
<reference evidence="3" key="2">
    <citation type="submission" date="2023-01" db="EMBL/GenBank/DDBJ databases">
        <authorList>
            <person name="Sun Q."/>
            <person name="Evtushenko L."/>
        </authorList>
    </citation>
    <scope>NUCLEOTIDE SEQUENCE</scope>
    <source>
        <strain evidence="3">VKM Ac-1447</strain>
    </source>
</reference>
<evidence type="ECO:0000256" key="1">
    <source>
        <dbReference type="SAM" id="MobiDB-lite"/>
    </source>
</evidence>
<dbReference type="EMBL" id="BSEO01000010">
    <property type="protein sequence ID" value="GLJ80025.1"/>
    <property type="molecule type" value="Genomic_DNA"/>
</dbReference>
<evidence type="ECO:0000313" key="3">
    <source>
        <dbReference type="EMBL" id="GLJ80025.1"/>
    </source>
</evidence>
<keyword evidence="4" id="KW-1185">Reference proteome</keyword>
<keyword evidence="2" id="KW-0812">Transmembrane</keyword>
<proteinExistence type="predicted"/>
<feature type="compositionally biased region" description="Basic and acidic residues" evidence="1">
    <location>
        <begin position="71"/>
        <end position="89"/>
    </location>
</feature>
<feature type="compositionally biased region" description="Basic and acidic residues" evidence="1">
    <location>
        <begin position="38"/>
        <end position="55"/>
    </location>
</feature>
<feature type="compositionally biased region" description="Low complexity" evidence="1">
    <location>
        <begin position="56"/>
        <end position="70"/>
    </location>
</feature>
<feature type="region of interest" description="Disordered" evidence="1">
    <location>
        <begin position="38"/>
        <end position="106"/>
    </location>
</feature>
<evidence type="ECO:0000256" key="2">
    <source>
        <dbReference type="SAM" id="Phobius"/>
    </source>
</evidence>
<evidence type="ECO:0000313" key="4">
    <source>
        <dbReference type="Proteomes" id="UP001142317"/>
    </source>
</evidence>
<reference evidence="3" key="1">
    <citation type="journal article" date="2014" name="Int. J. Syst. Evol. Microbiol.">
        <title>Complete genome sequence of Corynebacterium casei LMG S-19264T (=DSM 44701T), isolated from a smear-ripened cheese.</title>
        <authorList>
            <consortium name="US DOE Joint Genome Institute (JGI-PGF)"/>
            <person name="Walter F."/>
            <person name="Albersmeier A."/>
            <person name="Kalinowski J."/>
            <person name="Ruckert C."/>
        </authorList>
    </citation>
    <scope>NUCLEOTIDE SEQUENCE</scope>
    <source>
        <strain evidence="3">VKM Ac-1447</strain>
    </source>
</reference>